<dbReference type="Proteomes" id="UP001337655">
    <property type="component" value="Unassembled WGS sequence"/>
</dbReference>
<gene>
    <name evidence="1" type="ORF">LTR77_003810</name>
</gene>
<dbReference type="EMBL" id="JAVRRT010000005">
    <property type="protein sequence ID" value="KAK5172172.1"/>
    <property type="molecule type" value="Genomic_DNA"/>
</dbReference>
<organism evidence="1 2">
    <name type="scientific">Saxophila tyrrhenica</name>
    <dbReference type="NCBI Taxonomy" id="1690608"/>
    <lineage>
        <taxon>Eukaryota</taxon>
        <taxon>Fungi</taxon>
        <taxon>Dikarya</taxon>
        <taxon>Ascomycota</taxon>
        <taxon>Pezizomycotina</taxon>
        <taxon>Dothideomycetes</taxon>
        <taxon>Dothideomycetidae</taxon>
        <taxon>Mycosphaerellales</taxon>
        <taxon>Extremaceae</taxon>
        <taxon>Saxophila</taxon>
    </lineage>
</organism>
<evidence type="ECO:0000313" key="2">
    <source>
        <dbReference type="Proteomes" id="UP001337655"/>
    </source>
</evidence>
<dbReference type="RefSeq" id="XP_064661016.1">
    <property type="nucleotide sequence ID" value="XM_064801065.1"/>
</dbReference>
<sequence>MSQPQARAEQACQCHSCTALPTVRTQLLDFLTALDIEGDEDISTASCILNDLENLQTSIALRHEAAARVAAANGLHSVEHQVPSRKDSVVLTRSGDAMVCDHCAFHGIPCERSPVCVACSLMEQPCIRRWCALEGGQHGACTDCQCCYAHGEFLPIDEPSLSTEDYIILPGEVPERCASNLMTTSSTAKSRWVPTIGALKQKQQEARQQLFEWSGGDDEKVRELYYPCGDGCRAGLVSKESKAPSADVQMLKALGKKLLGKS</sequence>
<dbReference type="AlphaFoldDB" id="A0AAV9PIY1"/>
<dbReference type="GeneID" id="89925156"/>
<evidence type="ECO:0000313" key="1">
    <source>
        <dbReference type="EMBL" id="KAK5172172.1"/>
    </source>
</evidence>
<reference evidence="1 2" key="1">
    <citation type="submission" date="2023-08" db="EMBL/GenBank/DDBJ databases">
        <title>Black Yeasts Isolated from many extreme environments.</title>
        <authorList>
            <person name="Coleine C."/>
            <person name="Stajich J.E."/>
            <person name="Selbmann L."/>
        </authorList>
    </citation>
    <scope>NUCLEOTIDE SEQUENCE [LARGE SCALE GENOMIC DNA]</scope>
    <source>
        <strain evidence="1 2">CCFEE 5935</strain>
    </source>
</reference>
<comment type="caution">
    <text evidence="1">The sequence shown here is derived from an EMBL/GenBank/DDBJ whole genome shotgun (WGS) entry which is preliminary data.</text>
</comment>
<name>A0AAV9PIY1_9PEZI</name>
<keyword evidence="2" id="KW-1185">Reference proteome</keyword>
<proteinExistence type="predicted"/>
<accession>A0AAV9PIY1</accession>
<protein>
    <submittedName>
        <fullName evidence="1">Uncharacterized protein</fullName>
    </submittedName>
</protein>